<dbReference type="GO" id="GO:0016740">
    <property type="term" value="F:transferase activity"/>
    <property type="evidence" value="ECO:0007669"/>
    <property type="project" value="UniProtKB-KW"/>
</dbReference>
<dbReference type="CDD" id="cd03801">
    <property type="entry name" value="GT4_PimA-like"/>
    <property type="match status" value="1"/>
</dbReference>
<keyword evidence="1" id="KW-0808">Transferase</keyword>
<evidence type="ECO:0000313" key="1">
    <source>
        <dbReference type="EMBL" id="MZR23967.1"/>
    </source>
</evidence>
<dbReference type="PANTHER" id="PTHR12526">
    <property type="entry name" value="GLYCOSYLTRANSFERASE"/>
    <property type="match status" value="1"/>
</dbReference>
<comment type="caution">
    <text evidence="1">The sequence shown here is derived from an EMBL/GenBank/DDBJ whole genome shotgun (WGS) entry which is preliminary data.</text>
</comment>
<dbReference type="RefSeq" id="WP_161340434.1">
    <property type="nucleotide sequence ID" value="NZ_JBHSDG010000003.1"/>
</dbReference>
<dbReference type="OrthoDB" id="9790710at2"/>
<evidence type="ECO:0000313" key="2">
    <source>
        <dbReference type="Proteomes" id="UP000445696"/>
    </source>
</evidence>
<sequence>MSAWSGTPYFITREIKKISDDVVVIRAQKMGLLLGLTRVIRYISKLFGSSIDLSVTNAYSKAVGHEIQRKIDQADPEVVIGIAASPELANIKTSAPILHISDATYAVMTNYYPEVSRVPKWLWREGNEIERRVIENSTYSIFPSQWAMKSAQQDYDANPAKLQFIRLGANVGELPGVDEPYLARKFDDELRLLFMGKDWDRKGGEIILSAFEKLRKDGIAAELSIVGCDPFPGKPPAGVTVYENIRKNDPEQFALYNKLFSEASLFVLPTRAEAYGLVFAEAAAFATPVIAPMTGGIPSVVDDGKSGILLPLSASGEDYADAVLDLWRDKARLRDMASYARDKYVSELNWDRWRTDFSAILADLQTSSGQEDDAPIRPSAIH</sequence>
<keyword evidence="2" id="KW-1185">Reference proteome</keyword>
<gene>
    <name evidence="1" type="ORF">GQF03_16655</name>
</gene>
<dbReference type="Gene3D" id="3.40.50.2000">
    <property type="entry name" value="Glycogen Phosphorylase B"/>
    <property type="match status" value="2"/>
</dbReference>
<dbReference type="SUPFAM" id="SSF53756">
    <property type="entry name" value="UDP-Glycosyltransferase/glycogen phosphorylase"/>
    <property type="match status" value="1"/>
</dbReference>
<dbReference type="Proteomes" id="UP000445696">
    <property type="component" value="Unassembled WGS sequence"/>
</dbReference>
<name>A0A845MLN7_9PROT</name>
<dbReference type="EMBL" id="WTVA01000015">
    <property type="protein sequence ID" value="MZR23967.1"/>
    <property type="molecule type" value="Genomic_DNA"/>
</dbReference>
<dbReference type="Pfam" id="PF13692">
    <property type="entry name" value="Glyco_trans_1_4"/>
    <property type="match status" value="1"/>
</dbReference>
<dbReference type="PANTHER" id="PTHR12526:SF637">
    <property type="entry name" value="GLYCOSYLTRANSFERASE EPSF-RELATED"/>
    <property type="match status" value="1"/>
</dbReference>
<organism evidence="1 2">
    <name type="scientific">Sneathiella chungangensis</name>
    <dbReference type="NCBI Taxonomy" id="1418234"/>
    <lineage>
        <taxon>Bacteria</taxon>
        <taxon>Pseudomonadati</taxon>
        <taxon>Pseudomonadota</taxon>
        <taxon>Alphaproteobacteria</taxon>
        <taxon>Sneathiellales</taxon>
        <taxon>Sneathiellaceae</taxon>
        <taxon>Sneathiella</taxon>
    </lineage>
</organism>
<reference evidence="1 2" key="1">
    <citation type="journal article" date="2014" name="Int. J. Syst. Evol. Microbiol.">
        <title>Sneathiella chungangensis sp. nov., isolated from a marine sand, and emended description of the genus Sneathiella.</title>
        <authorList>
            <person name="Siamphan C."/>
            <person name="Kim H."/>
            <person name="Lee J.S."/>
            <person name="Kim W."/>
        </authorList>
    </citation>
    <scope>NUCLEOTIDE SEQUENCE [LARGE SCALE GENOMIC DNA]</scope>
    <source>
        <strain evidence="1 2">KCTC 32476</strain>
    </source>
</reference>
<protein>
    <submittedName>
        <fullName evidence="1">Glycosyltransferase</fullName>
    </submittedName>
</protein>
<dbReference type="AlphaFoldDB" id="A0A845MLN7"/>
<proteinExistence type="predicted"/>
<accession>A0A845MLN7</accession>